<proteinExistence type="inferred from homology"/>
<feature type="binding site" evidence="4">
    <location>
        <position position="85"/>
    </location>
    <ligand>
        <name>Mg(2+)</name>
        <dbReference type="ChEBI" id="CHEBI:18420"/>
        <label>1</label>
        <note>catalytic</note>
    </ligand>
</feature>
<dbReference type="SUPFAM" id="SSF56655">
    <property type="entry name" value="Carbohydrate phosphatase"/>
    <property type="match status" value="1"/>
</dbReference>
<feature type="binding site" evidence="4">
    <location>
        <position position="206"/>
    </location>
    <ligand>
        <name>Mg(2+)</name>
        <dbReference type="ChEBI" id="CHEBI:18420"/>
        <label>1</label>
        <note>catalytic</note>
    </ligand>
</feature>
<reference evidence="5 6" key="1">
    <citation type="submission" date="2019-03" db="EMBL/GenBank/DDBJ databases">
        <title>Genomic Encyclopedia of Type Strains, Phase IV (KMG-IV): sequencing the most valuable type-strain genomes for metagenomic binning, comparative biology and taxonomic classification.</title>
        <authorList>
            <person name="Goeker M."/>
        </authorList>
    </citation>
    <scope>NUCLEOTIDE SEQUENCE [LARGE SCALE GENOMIC DNA]</scope>
    <source>
        <strain evidence="5 6">DSM 4868</strain>
    </source>
</reference>
<dbReference type="OrthoDB" id="9785695at2"/>
<dbReference type="InterPro" id="IPR000760">
    <property type="entry name" value="Inositol_monophosphatase-like"/>
</dbReference>
<accession>A0A4R2KHJ3</accession>
<feature type="binding site" evidence="4">
    <location>
        <position position="88"/>
    </location>
    <ligand>
        <name>Mg(2+)</name>
        <dbReference type="ChEBI" id="CHEBI:18420"/>
        <label>1</label>
        <note>catalytic</note>
    </ligand>
</feature>
<organism evidence="5 6">
    <name type="scientific">Rhodovulum euryhalinum</name>
    <dbReference type="NCBI Taxonomy" id="35805"/>
    <lineage>
        <taxon>Bacteria</taxon>
        <taxon>Pseudomonadati</taxon>
        <taxon>Pseudomonadota</taxon>
        <taxon>Alphaproteobacteria</taxon>
        <taxon>Rhodobacterales</taxon>
        <taxon>Paracoccaceae</taxon>
        <taxon>Rhodovulum</taxon>
    </lineage>
</organism>
<keyword evidence="6" id="KW-1185">Reference proteome</keyword>
<evidence type="ECO:0000256" key="2">
    <source>
        <dbReference type="ARBA" id="ARBA00022723"/>
    </source>
</evidence>
<sequence length="257" mass="27472">MPATDLALLTEAAEAAGRIAERHWKRTLKTWDKPGHQGPVTEADLEIDAMLRERLTAARPGYAWLSEETEDTPARLDARRLFVVDPLDGTRAFIAGDPTFAHALAVADAGRVAAAVVFLPIRGEMYAATLGGGATLNGQPIRASGRARLDGAAVLTARPALDPCHWSGPPPRLRRSLRASLAYRLCLVAEGRFDAMLTLRDSWDWDTAAGSLIATEAGARVTDRRGAPLVFNTESPVSAGIIAAPAPIHDEVMARLA</sequence>
<name>A0A4R2KHJ3_9RHOB</name>
<dbReference type="PRINTS" id="PR00377">
    <property type="entry name" value="IMPHPHTASES"/>
</dbReference>
<dbReference type="EMBL" id="SLWW01000002">
    <property type="protein sequence ID" value="TCO73291.1"/>
    <property type="molecule type" value="Genomic_DNA"/>
</dbReference>
<dbReference type="CDD" id="cd01638">
    <property type="entry name" value="CysQ"/>
    <property type="match status" value="1"/>
</dbReference>
<comment type="caution">
    <text evidence="5">The sequence shown here is derived from an EMBL/GenBank/DDBJ whole genome shotgun (WGS) entry which is preliminary data.</text>
</comment>
<dbReference type="GO" id="GO:0007165">
    <property type="term" value="P:signal transduction"/>
    <property type="evidence" value="ECO:0007669"/>
    <property type="project" value="TreeGrafter"/>
</dbReference>
<dbReference type="Gene3D" id="3.40.190.80">
    <property type="match status" value="1"/>
</dbReference>
<dbReference type="PROSITE" id="PS00630">
    <property type="entry name" value="IMP_2"/>
    <property type="match status" value="1"/>
</dbReference>
<dbReference type="GO" id="GO:0046872">
    <property type="term" value="F:metal ion binding"/>
    <property type="evidence" value="ECO:0007669"/>
    <property type="project" value="UniProtKB-KW"/>
</dbReference>
<dbReference type="GO" id="GO:0008934">
    <property type="term" value="F:inositol monophosphate 1-phosphatase activity"/>
    <property type="evidence" value="ECO:0007669"/>
    <property type="project" value="TreeGrafter"/>
</dbReference>
<dbReference type="Gene3D" id="3.30.540.10">
    <property type="entry name" value="Fructose-1,6-Bisphosphatase, subunit A, domain 1"/>
    <property type="match status" value="1"/>
</dbReference>
<dbReference type="InterPro" id="IPR020550">
    <property type="entry name" value="Inositol_monophosphatase_CS"/>
</dbReference>
<dbReference type="RefSeq" id="WP_132541334.1">
    <property type="nucleotide sequence ID" value="NZ_SLWW01000002.1"/>
</dbReference>
<keyword evidence="3 4" id="KW-0460">Magnesium</keyword>
<protein>
    <submittedName>
        <fullName evidence="5">Myo-inositol-1(Or 4)-monophosphatase</fullName>
    </submittedName>
</protein>
<dbReference type="GO" id="GO:0046854">
    <property type="term" value="P:phosphatidylinositol phosphate biosynthetic process"/>
    <property type="evidence" value="ECO:0007669"/>
    <property type="project" value="InterPro"/>
</dbReference>
<feature type="binding site" evidence="4">
    <location>
        <position position="67"/>
    </location>
    <ligand>
        <name>Mg(2+)</name>
        <dbReference type="ChEBI" id="CHEBI:18420"/>
        <label>1</label>
        <note>catalytic</note>
    </ligand>
</feature>
<dbReference type="AlphaFoldDB" id="A0A4R2KHJ3"/>
<gene>
    <name evidence="5" type="ORF">EV655_10255</name>
</gene>
<dbReference type="PANTHER" id="PTHR20854:SF4">
    <property type="entry name" value="INOSITOL-1-MONOPHOSPHATASE-RELATED"/>
    <property type="match status" value="1"/>
</dbReference>
<dbReference type="GO" id="GO:0006020">
    <property type="term" value="P:inositol metabolic process"/>
    <property type="evidence" value="ECO:0007669"/>
    <property type="project" value="TreeGrafter"/>
</dbReference>
<dbReference type="Proteomes" id="UP000295142">
    <property type="component" value="Unassembled WGS sequence"/>
</dbReference>
<evidence type="ECO:0000313" key="5">
    <source>
        <dbReference type="EMBL" id="TCO73291.1"/>
    </source>
</evidence>
<evidence type="ECO:0000256" key="4">
    <source>
        <dbReference type="PIRSR" id="PIRSR600760-2"/>
    </source>
</evidence>
<feature type="binding site" evidence="4">
    <location>
        <position position="87"/>
    </location>
    <ligand>
        <name>Mg(2+)</name>
        <dbReference type="ChEBI" id="CHEBI:18420"/>
        <label>1</label>
        <note>catalytic</note>
    </ligand>
</feature>
<comment type="cofactor">
    <cofactor evidence="4">
        <name>Mg(2+)</name>
        <dbReference type="ChEBI" id="CHEBI:18420"/>
    </cofactor>
</comment>
<evidence type="ECO:0000313" key="6">
    <source>
        <dbReference type="Proteomes" id="UP000295142"/>
    </source>
</evidence>
<dbReference type="PANTHER" id="PTHR20854">
    <property type="entry name" value="INOSITOL MONOPHOSPHATASE"/>
    <property type="match status" value="1"/>
</dbReference>
<keyword evidence="2 4" id="KW-0479">Metal-binding</keyword>
<evidence type="ECO:0000256" key="3">
    <source>
        <dbReference type="ARBA" id="ARBA00022842"/>
    </source>
</evidence>
<comment type="similarity">
    <text evidence="1">Belongs to the inositol monophosphatase superfamily.</text>
</comment>
<dbReference type="Pfam" id="PF00459">
    <property type="entry name" value="Inositol_P"/>
    <property type="match status" value="1"/>
</dbReference>
<evidence type="ECO:0000256" key="1">
    <source>
        <dbReference type="ARBA" id="ARBA00009759"/>
    </source>
</evidence>